<keyword evidence="8" id="KW-0539">Nucleus</keyword>
<evidence type="ECO:0000313" key="13">
    <source>
        <dbReference type="Proteomes" id="UP000224080"/>
    </source>
</evidence>
<dbReference type="SUPFAM" id="SSF82708">
    <property type="entry name" value="R3H domain"/>
    <property type="match status" value="1"/>
</dbReference>
<evidence type="ECO:0000256" key="2">
    <source>
        <dbReference type="ARBA" id="ARBA00004496"/>
    </source>
</evidence>
<sequence>MARSKKTKGRGGGGYRPGSPAFVVATSQSPAHQRGFNHANNAIPYMGFKQNEFQLTMAQEARNTERHTTHRSNLKLRYNEIRFVSAGGLVRESLEIPHDGNANNAPNGTPANPDPLTLVEGECQKWLNGTAQAEVDEARAEEKKDEENEEGGKVETMPDAQDIFFIDRKGEDPPESMRTENYTIELNMRLAPQPDSSEDEVVFKGRGRRSQQSPAHQNKNPSPSRELEVTIRDDLFIPADGDNDKDIIIPRHASMSDNESEPAIIHTSEPALDTVADPLEFISLKGKEKRSRTRKPRRPRLHWDSDDSEILADYIANMMDDSTSDEEEEEEEDEDAGVSRAQVRNRKQLDHFSTKSWSSADLEDLNDLSSSDELPEKIGRIFSMRQRGESIQYLLTGEGQSTDEARWVRKELLTMPGAPELIQRFEENVALIVSQRQAAAESSSDLDEEDEDDEDEIDQDLDDGMKQDLTDEQMARLLQTQDSLGLGTDDILLFNGDGGLDSLESFSRSHFPYKASKPKKRRNRNGNFPSASAFADALDQDPYGGFDVMDFDRPSLRKIPKGRRHAQQYDFDLSDSDLAHELQVSWENDRNKKKTKKQEREELRAQGLLGTKPGKINMKAKYKEGMSIDDVKLEIRSFLASSSQSLALPPMDKRNRKLVHEIANILSLKSLSRGSGTSRFPILTKTARTPTLEGQAAVHQVDRIFSSGRFMRRMDRSQRGGPKPVAKSRSGGVKGASYMDGDVVGASAPEIGAENKGRAMLEKMGWSSGTALGAANNKGILHPVVHVVKNSKAGLG</sequence>
<dbReference type="Gene3D" id="3.30.1370.50">
    <property type="entry name" value="R3H-like domain"/>
    <property type="match status" value="1"/>
</dbReference>
<name>A0A2B7WKD2_9EURO</name>
<dbReference type="STRING" id="2060905.A0A2B7WKD2"/>
<feature type="compositionally biased region" description="Basic and acidic residues" evidence="9">
    <location>
        <begin position="165"/>
        <end position="178"/>
    </location>
</feature>
<feature type="region of interest" description="Disordered" evidence="9">
    <location>
        <begin position="321"/>
        <end position="356"/>
    </location>
</feature>
<feature type="region of interest" description="Disordered" evidence="9">
    <location>
        <begin position="714"/>
        <end position="734"/>
    </location>
</feature>
<reference evidence="12 13" key="1">
    <citation type="submission" date="2017-10" db="EMBL/GenBank/DDBJ databases">
        <title>Comparative genomics in systemic dimorphic fungi from Ajellomycetaceae.</title>
        <authorList>
            <person name="Munoz J.F."/>
            <person name="Mcewen J.G."/>
            <person name="Clay O.K."/>
            <person name="Cuomo C.A."/>
        </authorList>
    </citation>
    <scope>NUCLEOTIDE SEQUENCE [LARGE SCALE GENOMIC DNA]</scope>
    <source>
        <strain evidence="12 13">UAMH130</strain>
    </source>
</reference>
<comment type="similarity">
    <text evidence="3">Belongs to the SQS1 family.</text>
</comment>
<dbReference type="PANTHER" id="PTHR14195">
    <property type="entry name" value="G PATCH DOMAIN CONTAINING PROTEIN 2"/>
    <property type="match status" value="1"/>
</dbReference>
<feature type="compositionally biased region" description="Basic residues" evidence="9">
    <location>
        <begin position="287"/>
        <end position="300"/>
    </location>
</feature>
<keyword evidence="6" id="KW-0507">mRNA processing</keyword>
<evidence type="ECO:0000256" key="4">
    <source>
        <dbReference type="ARBA" id="ARBA00018964"/>
    </source>
</evidence>
<evidence type="ECO:0000313" key="12">
    <source>
        <dbReference type="EMBL" id="PGG96998.1"/>
    </source>
</evidence>
<gene>
    <name evidence="12" type="ORF">GX51_07547</name>
</gene>
<dbReference type="InterPro" id="IPR001374">
    <property type="entry name" value="R3H_dom"/>
</dbReference>
<evidence type="ECO:0000256" key="3">
    <source>
        <dbReference type="ARBA" id="ARBA00010306"/>
    </source>
</evidence>
<evidence type="ECO:0000256" key="8">
    <source>
        <dbReference type="ARBA" id="ARBA00023242"/>
    </source>
</evidence>
<dbReference type="PROSITE" id="PS51061">
    <property type="entry name" value="R3H"/>
    <property type="match status" value="1"/>
</dbReference>
<evidence type="ECO:0000256" key="1">
    <source>
        <dbReference type="ARBA" id="ARBA00004123"/>
    </source>
</evidence>
<dbReference type="Pfam" id="PF01424">
    <property type="entry name" value="R3H"/>
    <property type="match status" value="1"/>
</dbReference>
<dbReference type="SMART" id="SM00393">
    <property type="entry name" value="R3H"/>
    <property type="match status" value="1"/>
</dbReference>
<feature type="domain" description="G-patch" evidence="10">
    <location>
        <begin position="753"/>
        <end position="796"/>
    </location>
</feature>
<keyword evidence="7" id="KW-0508">mRNA splicing</keyword>
<evidence type="ECO:0000259" key="11">
    <source>
        <dbReference type="PROSITE" id="PS51061"/>
    </source>
</evidence>
<proteinExistence type="inferred from homology"/>
<feature type="compositionally biased region" description="Acidic residues" evidence="9">
    <location>
        <begin position="444"/>
        <end position="461"/>
    </location>
</feature>
<dbReference type="EMBL" id="PDNC01000156">
    <property type="protein sequence ID" value="PGG96998.1"/>
    <property type="molecule type" value="Genomic_DNA"/>
</dbReference>
<dbReference type="AlphaFoldDB" id="A0A2B7WKD2"/>
<feature type="compositionally biased region" description="Acidic residues" evidence="9">
    <location>
        <begin position="322"/>
        <end position="336"/>
    </location>
</feature>
<dbReference type="InterPro" id="IPR036867">
    <property type="entry name" value="R3H_dom_sf"/>
</dbReference>
<feature type="region of interest" description="Disordered" evidence="9">
    <location>
        <begin position="287"/>
        <end position="306"/>
    </location>
</feature>
<feature type="domain" description="R3H" evidence="11">
    <location>
        <begin position="625"/>
        <end position="687"/>
    </location>
</feature>
<dbReference type="GO" id="GO:0005737">
    <property type="term" value="C:cytoplasm"/>
    <property type="evidence" value="ECO:0007669"/>
    <property type="project" value="UniProtKB-SubCell"/>
</dbReference>
<dbReference type="Pfam" id="PF01585">
    <property type="entry name" value="G-patch"/>
    <property type="match status" value="1"/>
</dbReference>
<dbReference type="CDD" id="cd02646">
    <property type="entry name" value="R3H_G-patch"/>
    <property type="match status" value="1"/>
</dbReference>
<evidence type="ECO:0000256" key="5">
    <source>
        <dbReference type="ARBA" id="ARBA00022490"/>
    </source>
</evidence>
<dbReference type="GO" id="GO:0003676">
    <property type="term" value="F:nucleic acid binding"/>
    <property type="evidence" value="ECO:0007669"/>
    <property type="project" value="UniProtKB-UniRule"/>
</dbReference>
<keyword evidence="13" id="KW-1185">Reference proteome</keyword>
<dbReference type="SMART" id="SM00443">
    <property type="entry name" value="G_patch"/>
    <property type="match status" value="1"/>
</dbReference>
<feature type="region of interest" description="Disordered" evidence="9">
    <location>
        <begin position="439"/>
        <end position="461"/>
    </location>
</feature>
<comment type="caution">
    <text evidence="12">The sequence shown here is derived from an EMBL/GenBank/DDBJ whole genome shotgun (WGS) entry which is preliminary data.</text>
</comment>
<dbReference type="GO" id="GO:0008380">
    <property type="term" value="P:RNA splicing"/>
    <property type="evidence" value="ECO:0007669"/>
    <property type="project" value="UniProtKB-KW"/>
</dbReference>
<feature type="region of interest" description="Disordered" evidence="9">
    <location>
        <begin position="1"/>
        <end position="20"/>
    </location>
</feature>
<feature type="compositionally biased region" description="Polar residues" evidence="9">
    <location>
        <begin position="210"/>
        <end position="223"/>
    </location>
</feature>
<dbReference type="InterPro" id="IPR051189">
    <property type="entry name" value="Splicing_assoc_domain"/>
</dbReference>
<protein>
    <recommendedName>
        <fullName evidence="4">Protein SQS1</fullName>
    </recommendedName>
</protein>
<feature type="region of interest" description="Disordered" evidence="9">
    <location>
        <begin position="514"/>
        <end position="536"/>
    </location>
</feature>
<dbReference type="InterPro" id="IPR034082">
    <property type="entry name" value="R3H_G-patch"/>
</dbReference>
<dbReference type="InterPro" id="IPR000467">
    <property type="entry name" value="G_patch_dom"/>
</dbReference>
<evidence type="ECO:0000259" key="10">
    <source>
        <dbReference type="PROSITE" id="PS50174"/>
    </source>
</evidence>
<dbReference type="OrthoDB" id="21470at2759"/>
<evidence type="ECO:0000256" key="9">
    <source>
        <dbReference type="SAM" id="MobiDB-lite"/>
    </source>
</evidence>
<feature type="compositionally biased region" description="Basic and acidic residues" evidence="9">
    <location>
        <begin position="136"/>
        <end position="153"/>
    </location>
</feature>
<accession>A0A2B7WKD2</accession>
<dbReference type="Proteomes" id="UP000224080">
    <property type="component" value="Unassembled WGS sequence"/>
</dbReference>
<feature type="region of interest" description="Disordered" evidence="9">
    <location>
        <begin position="133"/>
        <end position="226"/>
    </location>
</feature>
<organism evidence="12 13">
    <name type="scientific">Blastomyces parvus</name>
    <dbReference type="NCBI Taxonomy" id="2060905"/>
    <lineage>
        <taxon>Eukaryota</taxon>
        <taxon>Fungi</taxon>
        <taxon>Dikarya</taxon>
        <taxon>Ascomycota</taxon>
        <taxon>Pezizomycotina</taxon>
        <taxon>Eurotiomycetes</taxon>
        <taxon>Eurotiomycetidae</taxon>
        <taxon>Onygenales</taxon>
        <taxon>Ajellomycetaceae</taxon>
        <taxon>Blastomyces</taxon>
    </lineage>
</organism>
<comment type="subcellular location">
    <subcellularLocation>
        <location evidence="2">Cytoplasm</location>
    </subcellularLocation>
    <subcellularLocation>
        <location evidence="1">Nucleus</location>
    </subcellularLocation>
</comment>
<dbReference type="GO" id="GO:0005634">
    <property type="term" value="C:nucleus"/>
    <property type="evidence" value="ECO:0007669"/>
    <property type="project" value="UniProtKB-SubCell"/>
</dbReference>
<evidence type="ECO:0000256" key="6">
    <source>
        <dbReference type="ARBA" id="ARBA00022664"/>
    </source>
</evidence>
<dbReference type="GO" id="GO:0006397">
    <property type="term" value="P:mRNA processing"/>
    <property type="evidence" value="ECO:0007669"/>
    <property type="project" value="UniProtKB-KW"/>
</dbReference>
<dbReference type="PROSITE" id="PS50174">
    <property type="entry name" value="G_PATCH"/>
    <property type="match status" value="1"/>
</dbReference>
<evidence type="ECO:0000256" key="7">
    <source>
        <dbReference type="ARBA" id="ARBA00023187"/>
    </source>
</evidence>
<keyword evidence="5" id="KW-0963">Cytoplasm</keyword>